<sequence length="169" mass="18159">MDITGHSTDYIVDLSFPQAMTRFVRRAQQRWAGLFLYGEPVAAKALADWTLPEAEGDDYSGIVTFSSGPEMEAFWEENGYALDASGQGPYSVFYRLHAQPLHAATVSGVRAESPEAVEAVEGTSLLLSEYYAVSLVTPGDPAADPFSKAVLDDFVNSFGPLGPQTGQSA</sequence>
<comment type="caution">
    <text evidence="1">The sequence shown here is derived from an EMBL/GenBank/DDBJ whole genome shotgun (WGS) entry which is preliminary data.</text>
</comment>
<protein>
    <submittedName>
        <fullName evidence="1">Uncharacterized protein</fullName>
    </submittedName>
</protein>
<organism evidence="1 2">
    <name type="scientific">Streptomyces spinosisporus</name>
    <dbReference type="NCBI Taxonomy" id="2927582"/>
    <lineage>
        <taxon>Bacteria</taxon>
        <taxon>Bacillati</taxon>
        <taxon>Actinomycetota</taxon>
        <taxon>Actinomycetes</taxon>
        <taxon>Kitasatosporales</taxon>
        <taxon>Streptomycetaceae</taxon>
        <taxon>Streptomyces</taxon>
    </lineage>
</organism>
<dbReference type="EMBL" id="JALDAX010000021">
    <property type="protein sequence ID" value="MCI3245460.1"/>
    <property type="molecule type" value="Genomic_DNA"/>
</dbReference>
<dbReference type="RefSeq" id="WP_242713030.1">
    <property type="nucleotide sequence ID" value="NZ_JALDAX010000021.1"/>
</dbReference>
<name>A0ABS9XTS4_9ACTN</name>
<evidence type="ECO:0000313" key="1">
    <source>
        <dbReference type="EMBL" id="MCI3245460.1"/>
    </source>
</evidence>
<reference evidence="1" key="1">
    <citation type="submission" date="2022-03" db="EMBL/GenBank/DDBJ databases">
        <title>Streptomyces 7R015 and 7R016 isolated from Barleria lupulina in Thailand.</title>
        <authorList>
            <person name="Kanchanasin P."/>
            <person name="Phongsopitanun W."/>
            <person name="Tanasupawat S."/>
        </authorList>
    </citation>
    <scope>NUCLEOTIDE SEQUENCE</scope>
    <source>
        <strain evidence="1">7R016</strain>
    </source>
</reference>
<accession>A0ABS9XTS4</accession>
<evidence type="ECO:0000313" key="2">
    <source>
        <dbReference type="Proteomes" id="UP001165270"/>
    </source>
</evidence>
<proteinExistence type="predicted"/>
<dbReference type="Proteomes" id="UP001165270">
    <property type="component" value="Unassembled WGS sequence"/>
</dbReference>
<gene>
    <name evidence="1" type="ORF">MQN93_37710</name>
</gene>
<keyword evidence="2" id="KW-1185">Reference proteome</keyword>